<evidence type="ECO:0000313" key="1">
    <source>
        <dbReference type="EMBL" id="KYD24636.1"/>
    </source>
</evidence>
<gene>
    <name evidence="1" type="ORF">B4110_0645</name>
</gene>
<organism evidence="1 2">
    <name type="scientific">Parageobacillus toebii</name>
    <dbReference type="NCBI Taxonomy" id="153151"/>
    <lineage>
        <taxon>Bacteria</taxon>
        <taxon>Bacillati</taxon>
        <taxon>Bacillota</taxon>
        <taxon>Bacilli</taxon>
        <taxon>Bacillales</taxon>
        <taxon>Anoxybacillaceae</taxon>
        <taxon>Parageobacillus</taxon>
    </lineage>
</organism>
<protein>
    <submittedName>
        <fullName evidence="1">Uncharacterized protein</fullName>
    </submittedName>
</protein>
<comment type="caution">
    <text evidence="1">The sequence shown here is derived from an EMBL/GenBank/DDBJ whole genome shotgun (WGS) entry which is preliminary data.</text>
</comment>
<name>A0A150MJI4_9BACL</name>
<dbReference type="Proteomes" id="UP000075324">
    <property type="component" value="Unassembled WGS sequence"/>
</dbReference>
<dbReference type="EMBL" id="LQYW01000149">
    <property type="protein sequence ID" value="KYD24636.1"/>
    <property type="molecule type" value="Genomic_DNA"/>
</dbReference>
<evidence type="ECO:0000313" key="2">
    <source>
        <dbReference type="Proteomes" id="UP000075324"/>
    </source>
</evidence>
<sequence>MSYEEIPHFCCCFAFVLLAYVPEVVRLSCPSKKILIELILYGRIGTTSWRNEKPEGIR</sequence>
<reference evidence="1 2" key="1">
    <citation type="submission" date="2016-01" db="EMBL/GenBank/DDBJ databases">
        <title>Draft Genome Sequences of Seven Thermophilic Sporeformers Isolated from Foods.</title>
        <authorList>
            <person name="Berendsen E.M."/>
            <person name="Wells-Bennik M.H."/>
            <person name="Krawcyk A.O."/>
            <person name="De Jong A."/>
            <person name="Holsappel S."/>
            <person name="Eijlander R.T."/>
            <person name="Kuipers O.P."/>
        </authorList>
    </citation>
    <scope>NUCLEOTIDE SEQUENCE [LARGE SCALE GENOMIC DNA]</scope>
    <source>
        <strain evidence="1 2">B4110</strain>
    </source>
</reference>
<proteinExistence type="predicted"/>
<accession>A0A150MJI4</accession>
<dbReference type="AlphaFoldDB" id="A0A150MJI4"/>